<accession>A0A5D2PPL0</accession>
<sequence>MLLSFSSYSSHILHRHPLSISTSVISWSADLRSRESFSISTNFSPRSLPKMTACKHAMTSASNPKDQIAHMAQMNF</sequence>
<protein>
    <submittedName>
        <fullName evidence="1">Uncharacterized protein</fullName>
    </submittedName>
</protein>
<dbReference type="Proteomes" id="UP000322667">
    <property type="component" value="Chromosome A07"/>
</dbReference>
<evidence type="ECO:0000313" key="1">
    <source>
        <dbReference type="EMBL" id="TYI18108.1"/>
    </source>
</evidence>
<organism evidence="1 2">
    <name type="scientific">Gossypium tomentosum</name>
    <name type="common">Hawaiian cotton</name>
    <name type="synonym">Gossypium sandvicense</name>
    <dbReference type="NCBI Taxonomy" id="34277"/>
    <lineage>
        <taxon>Eukaryota</taxon>
        <taxon>Viridiplantae</taxon>
        <taxon>Streptophyta</taxon>
        <taxon>Embryophyta</taxon>
        <taxon>Tracheophyta</taxon>
        <taxon>Spermatophyta</taxon>
        <taxon>Magnoliopsida</taxon>
        <taxon>eudicotyledons</taxon>
        <taxon>Gunneridae</taxon>
        <taxon>Pentapetalae</taxon>
        <taxon>rosids</taxon>
        <taxon>malvids</taxon>
        <taxon>Malvales</taxon>
        <taxon>Malvaceae</taxon>
        <taxon>Malvoideae</taxon>
        <taxon>Gossypium</taxon>
    </lineage>
</organism>
<gene>
    <name evidence="1" type="ORF">ES332_A07G068400v1</name>
</gene>
<keyword evidence="2" id="KW-1185">Reference proteome</keyword>
<proteinExistence type="predicted"/>
<dbReference type="EMBL" id="CM017616">
    <property type="protein sequence ID" value="TYI18108.1"/>
    <property type="molecule type" value="Genomic_DNA"/>
</dbReference>
<evidence type="ECO:0000313" key="2">
    <source>
        <dbReference type="Proteomes" id="UP000322667"/>
    </source>
</evidence>
<dbReference type="AlphaFoldDB" id="A0A5D2PPL0"/>
<name>A0A5D2PPL0_GOSTO</name>
<reference evidence="1 2" key="1">
    <citation type="submission" date="2019-07" db="EMBL/GenBank/DDBJ databases">
        <title>WGS assembly of Gossypium tomentosum.</title>
        <authorList>
            <person name="Chen Z.J."/>
            <person name="Sreedasyam A."/>
            <person name="Ando A."/>
            <person name="Song Q."/>
            <person name="De L."/>
            <person name="Hulse-Kemp A."/>
            <person name="Ding M."/>
            <person name="Ye W."/>
            <person name="Kirkbride R."/>
            <person name="Jenkins J."/>
            <person name="Plott C."/>
            <person name="Lovell J."/>
            <person name="Lin Y.-M."/>
            <person name="Vaughn R."/>
            <person name="Liu B."/>
            <person name="Li W."/>
            <person name="Simpson S."/>
            <person name="Scheffler B."/>
            <person name="Saski C."/>
            <person name="Grover C."/>
            <person name="Hu G."/>
            <person name="Conover J."/>
            <person name="Carlson J."/>
            <person name="Shu S."/>
            <person name="Boston L."/>
            <person name="Williams M."/>
            <person name="Peterson D."/>
            <person name="Mcgee K."/>
            <person name="Jones D."/>
            <person name="Wendel J."/>
            <person name="Stelly D."/>
            <person name="Grimwood J."/>
            <person name="Schmutz J."/>
        </authorList>
    </citation>
    <scope>NUCLEOTIDE SEQUENCE [LARGE SCALE GENOMIC DNA]</scope>
    <source>
        <strain evidence="1">7179.01</strain>
    </source>
</reference>